<dbReference type="GO" id="GO:0003700">
    <property type="term" value="F:DNA-binding transcription factor activity"/>
    <property type="evidence" value="ECO:0007669"/>
    <property type="project" value="InterPro"/>
</dbReference>
<evidence type="ECO:0000256" key="4">
    <source>
        <dbReference type="ARBA" id="ARBA00023163"/>
    </source>
</evidence>
<dbReference type="CDD" id="cd08420">
    <property type="entry name" value="PBP2_CysL_like"/>
    <property type="match status" value="1"/>
</dbReference>
<comment type="similarity">
    <text evidence="1">Belongs to the LysR transcriptional regulatory family.</text>
</comment>
<evidence type="ECO:0000259" key="5">
    <source>
        <dbReference type="PROSITE" id="PS50931"/>
    </source>
</evidence>
<feature type="domain" description="HTH lysR-type" evidence="5">
    <location>
        <begin position="3"/>
        <end position="60"/>
    </location>
</feature>
<dbReference type="Proteomes" id="UP000886602">
    <property type="component" value="Unassembled WGS sequence"/>
</dbReference>
<dbReference type="InterPro" id="IPR036388">
    <property type="entry name" value="WH-like_DNA-bd_sf"/>
</dbReference>
<dbReference type="SUPFAM" id="SSF46785">
    <property type="entry name" value="Winged helix' DNA-binding domain"/>
    <property type="match status" value="1"/>
</dbReference>
<dbReference type="PANTHER" id="PTHR30126">
    <property type="entry name" value="HTH-TYPE TRANSCRIPTIONAL REGULATOR"/>
    <property type="match status" value="1"/>
</dbReference>
<dbReference type="AlphaFoldDB" id="A0A9D7F8R9"/>
<dbReference type="Gene3D" id="3.40.190.290">
    <property type="match status" value="1"/>
</dbReference>
<dbReference type="PROSITE" id="PS50931">
    <property type="entry name" value="HTH_LYSR"/>
    <property type="match status" value="1"/>
</dbReference>
<gene>
    <name evidence="6" type="ORF">IPJ48_01850</name>
</gene>
<dbReference type="PRINTS" id="PR00039">
    <property type="entry name" value="HTHLYSR"/>
</dbReference>
<evidence type="ECO:0000313" key="6">
    <source>
        <dbReference type="EMBL" id="MBK7421928.1"/>
    </source>
</evidence>
<dbReference type="Pfam" id="PF03466">
    <property type="entry name" value="LysR_substrate"/>
    <property type="match status" value="1"/>
</dbReference>
<dbReference type="GO" id="GO:0000976">
    <property type="term" value="F:transcription cis-regulatory region binding"/>
    <property type="evidence" value="ECO:0007669"/>
    <property type="project" value="TreeGrafter"/>
</dbReference>
<dbReference type="PANTHER" id="PTHR30126:SF94">
    <property type="entry name" value="LYSR FAMILY TRANSCRIPTIONAL REGULATOR"/>
    <property type="match status" value="1"/>
</dbReference>
<keyword evidence="3" id="KW-0238">DNA-binding</keyword>
<evidence type="ECO:0000256" key="2">
    <source>
        <dbReference type="ARBA" id="ARBA00023015"/>
    </source>
</evidence>
<dbReference type="Pfam" id="PF00126">
    <property type="entry name" value="HTH_1"/>
    <property type="match status" value="1"/>
</dbReference>
<evidence type="ECO:0000313" key="7">
    <source>
        <dbReference type="Proteomes" id="UP000886602"/>
    </source>
</evidence>
<name>A0A9D7F8R9_9RHOO</name>
<dbReference type="Gene3D" id="1.10.10.10">
    <property type="entry name" value="Winged helix-like DNA-binding domain superfamily/Winged helix DNA-binding domain"/>
    <property type="match status" value="1"/>
</dbReference>
<dbReference type="InterPro" id="IPR036390">
    <property type="entry name" value="WH_DNA-bd_sf"/>
</dbReference>
<evidence type="ECO:0000256" key="3">
    <source>
        <dbReference type="ARBA" id="ARBA00023125"/>
    </source>
</evidence>
<comment type="caution">
    <text evidence="6">The sequence shown here is derived from an EMBL/GenBank/DDBJ whole genome shotgun (WGS) entry which is preliminary data.</text>
</comment>
<keyword evidence="4" id="KW-0804">Transcription</keyword>
<evidence type="ECO:0000256" key="1">
    <source>
        <dbReference type="ARBA" id="ARBA00009437"/>
    </source>
</evidence>
<dbReference type="EMBL" id="JADJNC010000003">
    <property type="protein sequence ID" value="MBK7421928.1"/>
    <property type="molecule type" value="Genomic_DNA"/>
</dbReference>
<proteinExistence type="inferred from homology"/>
<organism evidence="6 7">
    <name type="scientific">Candidatus Propionivibrio dominans</name>
    <dbReference type="NCBI Taxonomy" id="2954373"/>
    <lineage>
        <taxon>Bacteria</taxon>
        <taxon>Pseudomonadati</taxon>
        <taxon>Pseudomonadota</taxon>
        <taxon>Betaproteobacteria</taxon>
        <taxon>Rhodocyclales</taxon>
        <taxon>Rhodocyclaceae</taxon>
        <taxon>Propionivibrio</taxon>
    </lineage>
</organism>
<dbReference type="InterPro" id="IPR005119">
    <property type="entry name" value="LysR_subst-bd"/>
</dbReference>
<protein>
    <submittedName>
        <fullName evidence="6">LysR family transcriptional regulator</fullName>
    </submittedName>
</protein>
<sequence length="308" mass="34463">MRFTLRQMAVFVAVARQESVSRAAEALSLSQSATSTALGELERLYATQLFDRVGKSLRLNELGQSLLPQAVELIERATAIETVLEGRAGFGNLRIGATLTIGNYLATLIVADFLKRHPESSARLQVHNTATIIDQVARYELDLGLIEGNCRHPDLVVEPWVEDELVVFSAPTHRLALKGSATLAELAGELWIVREPGSGTRETLDQALRHHHFELKVRLELEHTEAIKRAVELGLGLGCISRLALREAFRRGSLVAIETPELDLLRHFQFLWHKRKFQTAGMREFIGLCRAMTAGIKRSDEIEWPYIP</sequence>
<dbReference type="InterPro" id="IPR000847">
    <property type="entry name" value="LysR_HTH_N"/>
</dbReference>
<dbReference type="SUPFAM" id="SSF53850">
    <property type="entry name" value="Periplasmic binding protein-like II"/>
    <property type="match status" value="1"/>
</dbReference>
<keyword evidence="2" id="KW-0805">Transcription regulation</keyword>
<accession>A0A9D7F8R9</accession>
<reference evidence="6" key="1">
    <citation type="submission" date="2020-10" db="EMBL/GenBank/DDBJ databases">
        <title>Connecting structure to function with the recovery of over 1000 high-quality activated sludge metagenome-assembled genomes encoding full-length rRNA genes using long-read sequencing.</title>
        <authorList>
            <person name="Singleton C.M."/>
            <person name="Petriglieri F."/>
            <person name="Kristensen J.M."/>
            <person name="Kirkegaard R.H."/>
            <person name="Michaelsen T.Y."/>
            <person name="Andersen M.H."/>
            <person name="Karst S.M."/>
            <person name="Dueholm M.S."/>
            <person name="Nielsen P.H."/>
            <person name="Albertsen M."/>
        </authorList>
    </citation>
    <scope>NUCLEOTIDE SEQUENCE</scope>
    <source>
        <strain evidence="6">EsbW_18-Q3-R4-48_MAXAC.044</strain>
    </source>
</reference>